<dbReference type="EMBL" id="BMVX01000011">
    <property type="protein sequence ID" value="GGZ69941.1"/>
    <property type="molecule type" value="Genomic_DNA"/>
</dbReference>
<evidence type="ECO:0000256" key="2">
    <source>
        <dbReference type="SAM" id="SignalP"/>
    </source>
</evidence>
<dbReference type="KEGG" id="ssub:CP968_32290"/>
<reference evidence="4 5" key="2">
    <citation type="submission" date="2017-09" db="EMBL/GenBank/DDBJ databases">
        <authorList>
            <person name="Lee N."/>
            <person name="Cho B.-K."/>
        </authorList>
    </citation>
    <scope>NUCLEOTIDE SEQUENCE [LARGE SCALE GENOMIC DNA]</scope>
    <source>
        <strain evidence="4 5">ATCC 27467</strain>
    </source>
</reference>
<organism evidence="4 5">
    <name type="scientific">Streptomyces subrutilus</name>
    <dbReference type="NCBI Taxonomy" id="36818"/>
    <lineage>
        <taxon>Bacteria</taxon>
        <taxon>Bacillati</taxon>
        <taxon>Actinomycetota</taxon>
        <taxon>Actinomycetes</taxon>
        <taxon>Kitasatosporales</taxon>
        <taxon>Streptomycetaceae</taxon>
        <taxon>Streptomyces</taxon>
    </lineage>
</organism>
<dbReference type="OrthoDB" id="4247080at2"/>
<dbReference type="EMBL" id="CP023701">
    <property type="protein sequence ID" value="QEU82326.1"/>
    <property type="molecule type" value="Genomic_DNA"/>
</dbReference>
<feature type="signal peptide" evidence="2">
    <location>
        <begin position="1"/>
        <end position="32"/>
    </location>
</feature>
<dbReference type="AlphaFoldDB" id="A0A5P2USK7"/>
<evidence type="ECO:0000313" key="3">
    <source>
        <dbReference type="EMBL" id="GGZ69941.1"/>
    </source>
</evidence>
<reference evidence="3" key="3">
    <citation type="submission" date="2020-09" db="EMBL/GenBank/DDBJ databases">
        <authorList>
            <person name="Sun Q."/>
            <person name="Ohkuma M."/>
        </authorList>
    </citation>
    <scope>NUCLEOTIDE SEQUENCE</scope>
    <source>
        <strain evidence="3">JCM 4834</strain>
    </source>
</reference>
<reference evidence="3" key="1">
    <citation type="journal article" date="2014" name="Int. J. Syst. Evol. Microbiol.">
        <title>Complete genome sequence of Corynebacterium casei LMG S-19264T (=DSM 44701T), isolated from a smear-ripened cheese.</title>
        <authorList>
            <consortium name="US DOE Joint Genome Institute (JGI-PGF)"/>
            <person name="Walter F."/>
            <person name="Albersmeier A."/>
            <person name="Kalinowski J."/>
            <person name="Ruckert C."/>
        </authorList>
    </citation>
    <scope>NUCLEOTIDE SEQUENCE</scope>
    <source>
        <strain evidence="3">JCM 4834</strain>
    </source>
</reference>
<dbReference type="Proteomes" id="UP000634660">
    <property type="component" value="Unassembled WGS sequence"/>
</dbReference>
<accession>A0A5P2USK7</accession>
<evidence type="ECO:0000313" key="5">
    <source>
        <dbReference type="Proteomes" id="UP000326831"/>
    </source>
</evidence>
<protein>
    <submittedName>
        <fullName evidence="4">Uncharacterized protein</fullName>
    </submittedName>
</protein>
<keyword evidence="2" id="KW-0732">Signal</keyword>
<feature type="region of interest" description="Disordered" evidence="1">
    <location>
        <begin position="37"/>
        <end position="120"/>
    </location>
</feature>
<dbReference type="RefSeq" id="WP_150521334.1">
    <property type="nucleotide sequence ID" value="NZ_BMVX01000011.1"/>
</dbReference>
<evidence type="ECO:0000256" key="1">
    <source>
        <dbReference type="SAM" id="MobiDB-lite"/>
    </source>
</evidence>
<keyword evidence="5" id="KW-1185">Reference proteome</keyword>
<sequence>MRSTRTAKTANTTAACLVVLAGMFAGTGVAVAATEGAPGTSARAADMPWGIVGPDETTDMPWGAVKPGPSGDMPWGIVGPGETTDMPWGTVKPVDPHRGGSGHPAGPRRHGDRTQDMPWG</sequence>
<evidence type="ECO:0000313" key="4">
    <source>
        <dbReference type="EMBL" id="QEU82326.1"/>
    </source>
</evidence>
<proteinExistence type="predicted"/>
<gene>
    <name evidence="4" type="ORF">CP968_32290</name>
    <name evidence="3" type="ORF">GCM10010371_32280</name>
</gene>
<dbReference type="Proteomes" id="UP000326831">
    <property type="component" value="Chromosome"/>
</dbReference>
<name>A0A5P2USK7_9ACTN</name>
<feature type="chain" id="PRO_5044622928" evidence="2">
    <location>
        <begin position="33"/>
        <end position="120"/>
    </location>
</feature>